<dbReference type="AlphaFoldDB" id="A0A9X1RKU9"/>
<keyword evidence="2" id="KW-1133">Transmembrane helix</keyword>
<protein>
    <submittedName>
        <fullName evidence="3">Transcriptional regulator</fullName>
    </submittedName>
</protein>
<gene>
    <name evidence="3" type="ORF">L5014_01415</name>
</gene>
<name>A0A9X1RKU9_9BURK</name>
<evidence type="ECO:0000256" key="1">
    <source>
        <dbReference type="SAM" id="MobiDB-lite"/>
    </source>
</evidence>
<comment type="caution">
    <text evidence="3">The sequence shown here is derived from an EMBL/GenBank/DDBJ whole genome shotgun (WGS) entry which is preliminary data.</text>
</comment>
<feature type="transmembrane region" description="Helical" evidence="2">
    <location>
        <begin position="90"/>
        <end position="115"/>
    </location>
</feature>
<accession>A0A9X1RKU9</accession>
<proteinExistence type="predicted"/>
<keyword evidence="4" id="KW-1185">Reference proteome</keyword>
<dbReference type="EMBL" id="JAKLJA010000001">
    <property type="protein sequence ID" value="MCG5072029.1"/>
    <property type="molecule type" value="Genomic_DNA"/>
</dbReference>
<sequence>MALQRPHDERPVSEGDIHAYTDGSLAGERVARVRRYLAARPGEWHRILFYRRLNAQLRHSFNGIEGDEAAVSTSRRPTPARGHVAGSRSAALACMLAGAVLAWLAAFTALAALAISEPSAQILNDAAVMAFMEAGNGASADPSAPGQASALGASPAPDPSALGASSTADSSGVPLADGFVPVTLSSAPAPFDFAPAGLRLVASGPVELGLLVRAQRWVYENSEGRLVVLLASRAWFARAEPQWSARRVGNLRLLGWTRHGERWVLAGDAQTRGLMRAADLATQERAAREGAAGNVEQR</sequence>
<keyword evidence="2" id="KW-0472">Membrane</keyword>
<evidence type="ECO:0000313" key="4">
    <source>
        <dbReference type="Proteomes" id="UP001139308"/>
    </source>
</evidence>
<dbReference type="RefSeq" id="WP_238461797.1">
    <property type="nucleotide sequence ID" value="NZ_JAKLJA010000001.1"/>
</dbReference>
<evidence type="ECO:0000256" key="2">
    <source>
        <dbReference type="SAM" id="Phobius"/>
    </source>
</evidence>
<evidence type="ECO:0000313" key="3">
    <source>
        <dbReference type="EMBL" id="MCG5072029.1"/>
    </source>
</evidence>
<organism evidence="3 4">
    <name type="scientific">Paraburkholderia tagetis</name>
    <dbReference type="NCBI Taxonomy" id="2913261"/>
    <lineage>
        <taxon>Bacteria</taxon>
        <taxon>Pseudomonadati</taxon>
        <taxon>Pseudomonadota</taxon>
        <taxon>Betaproteobacteria</taxon>
        <taxon>Burkholderiales</taxon>
        <taxon>Burkholderiaceae</taxon>
        <taxon>Paraburkholderia</taxon>
    </lineage>
</organism>
<reference evidence="3" key="1">
    <citation type="submission" date="2022-01" db="EMBL/GenBank/DDBJ databases">
        <title>Genome sequence and assembly of Parabukholderia sp. RG36.</title>
        <authorList>
            <person name="Chhetri G."/>
        </authorList>
    </citation>
    <scope>NUCLEOTIDE SEQUENCE</scope>
    <source>
        <strain evidence="3">RG36</strain>
    </source>
</reference>
<keyword evidence="2" id="KW-0812">Transmembrane</keyword>
<feature type="region of interest" description="Disordered" evidence="1">
    <location>
        <begin position="140"/>
        <end position="169"/>
    </location>
</feature>
<dbReference type="Proteomes" id="UP001139308">
    <property type="component" value="Unassembled WGS sequence"/>
</dbReference>